<dbReference type="Gene3D" id="3.50.50.60">
    <property type="entry name" value="FAD/NAD(P)-binding domain"/>
    <property type="match status" value="1"/>
</dbReference>
<dbReference type="RefSeq" id="WP_279241500.1">
    <property type="nucleotide sequence ID" value="NZ_CP036501.1"/>
</dbReference>
<dbReference type="InterPro" id="IPR006076">
    <property type="entry name" value="FAD-dep_OxRdtase"/>
</dbReference>
<dbReference type="PANTHER" id="PTHR13847:SF289">
    <property type="entry name" value="GLYCINE OXIDASE"/>
    <property type="match status" value="1"/>
</dbReference>
<dbReference type="PANTHER" id="PTHR13847">
    <property type="entry name" value="SARCOSINE DEHYDROGENASE-RELATED"/>
    <property type="match status" value="1"/>
</dbReference>
<keyword evidence="5" id="KW-1185">Reference proteome</keyword>
<sequence>MSQGKKGIHRRMFNRWLFFATALSGVANARNLTSESPHIAVIGAGIVGSSIAYNLVKRGARVTLIDRSTVGGGASRGTFAWINATWAKQPRHYHAFNQSGIAAWQRLQAELNLEVKWGGSLEWFESEARQRRLARDILEQQLWGEPAKMIDLSEAQTLEPMADFRGATEVAYSPRDGAVDATRASQRLVSAAERLGLRLLDNCSVNRVREGGGGLAVLETDCGEIVVDKYVLATGANQQATLNLAGIDIPQRTTPGVVVITKPVPKLLNTIFVAPGVHIHQRGDGRLVLGEQEGPPETEAHAKRLSAHPTHFPSTTLAQQHASRLLETARHFLPSLPTDIALEEVLIGWRPLPLDGHPVLGVSPTQPKSYIAIMHSGVSLAPIVGELVSQELITGVPSSVLEPYRPNRSFQRIQRY</sequence>
<dbReference type="Pfam" id="PF01266">
    <property type="entry name" value="DAO"/>
    <property type="match status" value="1"/>
</dbReference>
<evidence type="ECO:0000313" key="4">
    <source>
        <dbReference type="EMBL" id="UZP75033.1"/>
    </source>
</evidence>
<evidence type="ECO:0000256" key="1">
    <source>
        <dbReference type="ARBA" id="ARBA00023002"/>
    </source>
</evidence>
<dbReference type="SUPFAM" id="SSF51905">
    <property type="entry name" value="FAD/NAD(P)-binding domain"/>
    <property type="match status" value="1"/>
</dbReference>
<dbReference type="EMBL" id="CP036501">
    <property type="protein sequence ID" value="UZP75033.1"/>
    <property type="molecule type" value="Genomic_DNA"/>
</dbReference>
<evidence type="ECO:0000313" key="5">
    <source>
        <dbReference type="Proteomes" id="UP001317963"/>
    </source>
</evidence>
<keyword evidence="1" id="KW-0560">Oxidoreductase</keyword>
<dbReference type="Gene3D" id="3.30.9.10">
    <property type="entry name" value="D-Amino Acid Oxidase, subunit A, domain 2"/>
    <property type="match status" value="1"/>
</dbReference>
<feature type="domain" description="FAD dependent oxidoreductase" evidence="3">
    <location>
        <begin position="39"/>
        <end position="390"/>
    </location>
</feature>
<organism evidence="4 5">
    <name type="scientific">Candidatus Paraluminiphilus aquimaris</name>
    <dbReference type="NCBI Taxonomy" id="2518994"/>
    <lineage>
        <taxon>Bacteria</taxon>
        <taxon>Pseudomonadati</taxon>
        <taxon>Pseudomonadota</taxon>
        <taxon>Gammaproteobacteria</taxon>
        <taxon>Cellvibrionales</taxon>
        <taxon>Halieaceae</taxon>
        <taxon>Candidatus Paraluminiphilus</taxon>
    </lineage>
</organism>
<dbReference type="Proteomes" id="UP001317963">
    <property type="component" value="Chromosome"/>
</dbReference>
<gene>
    <name evidence="4" type="ORF">E0F26_09920</name>
</gene>
<feature type="transmembrane region" description="Helical" evidence="2">
    <location>
        <begin position="39"/>
        <end position="56"/>
    </location>
</feature>
<keyword evidence="2" id="KW-0472">Membrane</keyword>
<evidence type="ECO:0000259" key="3">
    <source>
        <dbReference type="Pfam" id="PF01266"/>
    </source>
</evidence>
<reference evidence="4 5" key="1">
    <citation type="submission" date="2019-02" db="EMBL/GenBank/DDBJ databases">
        <title>Halieaceae_genomes.</title>
        <authorList>
            <person name="Li S.-H."/>
        </authorList>
    </citation>
    <scope>NUCLEOTIDE SEQUENCE [LARGE SCALE GENOMIC DNA]</scope>
    <source>
        <strain evidence="4 5">JH123</strain>
    </source>
</reference>
<protein>
    <submittedName>
        <fullName evidence="4">FAD-binding oxidoreductase</fullName>
    </submittedName>
</protein>
<dbReference type="InterPro" id="IPR036188">
    <property type="entry name" value="FAD/NAD-bd_sf"/>
</dbReference>
<accession>A0ABY6Q9Z2</accession>
<name>A0ABY6Q9Z2_9GAMM</name>
<evidence type="ECO:0000256" key="2">
    <source>
        <dbReference type="SAM" id="Phobius"/>
    </source>
</evidence>
<proteinExistence type="predicted"/>
<keyword evidence="2" id="KW-0812">Transmembrane</keyword>
<keyword evidence="2" id="KW-1133">Transmembrane helix</keyword>